<feature type="transmembrane region" description="Helical" evidence="9">
    <location>
        <begin position="230"/>
        <end position="254"/>
    </location>
</feature>
<dbReference type="EC" id="2.7.13.3" evidence="2"/>
<evidence type="ECO:0000256" key="9">
    <source>
        <dbReference type="SAM" id="Phobius"/>
    </source>
</evidence>
<dbReference type="SMART" id="SM00388">
    <property type="entry name" value="HisKA"/>
    <property type="match status" value="1"/>
</dbReference>
<keyword evidence="3" id="KW-0597">Phosphoprotein</keyword>
<dbReference type="PRINTS" id="PR00344">
    <property type="entry name" value="BCTRLSENSOR"/>
</dbReference>
<reference evidence="11 12" key="1">
    <citation type="submission" date="2019-10" db="EMBL/GenBank/DDBJ databases">
        <title>Description of Paenibacillus humi sp. nov.</title>
        <authorList>
            <person name="Carlier A."/>
            <person name="Qi S."/>
        </authorList>
    </citation>
    <scope>NUCLEOTIDE SEQUENCE [LARGE SCALE GENOMIC DNA]</scope>
    <source>
        <strain evidence="11 12">LMG 31461</strain>
    </source>
</reference>
<dbReference type="PANTHER" id="PTHR43711:SF1">
    <property type="entry name" value="HISTIDINE KINASE 1"/>
    <property type="match status" value="1"/>
</dbReference>
<evidence type="ECO:0000256" key="2">
    <source>
        <dbReference type="ARBA" id="ARBA00012438"/>
    </source>
</evidence>
<dbReference type="SMART" id="SM00387">
    <property type="entry name" value="HATPase_c"/>
    <property type="match status" value="1"/>
</dbReference>
<name>A0ABX1XC47_9BACL</name>
<dbReference type="CDD" id="cd00082">
    <property type="entry name" value="HisKA"/>
    <property type="match status" value="1"/>
</dbReference>
<feature type="transmembrane region" description="Helical" evidence="9">
    <location>
        <begin position="327"/>
        <end position="347"/>
    </location>
</feature>
<keyword evidence="9" id="KW-0812">Transmembrane</keyword>
<evidence type="ECO:0000256" key="6">
    <source>
        <dbReference type="ARBA" id="ARBA00022777"/>
    </source>
</evidence>
<dbReference type="Pfam" id="PF02518">
    <property type="entry name" value="HATPase_c"/>
    <property type="match status" value="1"/>
</dbReference>
<dbReference type="InterPro" id="IPR050736">
    <property type="entry name" value="Sensor_HK_Regulatory"/>
</dbReference>
<dbReference type="InterPro" id="IPR003661">
    <property type="entry name" value="HisK_dim/P_dom"/>
</dbReference>
<feature type="transmembrane region" description="Helical" evidence="9">
    <location>
        <begin position="203"/>
        <end position="223"/>
    </location>
</feature>
<feature type="domain" description="Histidine kinase" evidence="10">
    <location>
        <begin position="460"/>
        <end position="687"/>
    </location>
</feature>
<dbReference type="PANTHER" id="PTHR43711">
    <property type="entry name" value="TWO-COMPONENT HISTIDINE KINASE"/>
    <property type="match status" value="1"/>
</dbReference>
<dbReference type="Gene3D" id="1.10.287.130">
    <property type="match status" value="1"/>
</dbReference>
<protein>
    <recommendedName>
        <fullName evidence="2">histidine kinase</fullName>
        <ecNumber evidence="2">2.7.13.3</ecNumber>
    </recommendedName>
</protein>
<feature type="transmembrane region" description="Helical" evidence="9">
    <location>
        <begin position="354"/>
        <end position="375"/>
    </location>
</feature>
<evidence type="ECO:0000256" key="1">
    <source>
        <dbReference type="ARBA" id="ARBA00000085"/>
    </source>
</evidence>
<dbReference type="PROSITE" id="PS50109">
    <property type="entry name" value="HIS_KIN"/>
    <property type="match status" value="1"/>
</dbReference>
<keyword evidence="5" id="KW-0547">Nucleotide-binding</keyword>
<evidence type="ECO:0000256" key="7">
    <source>
        <dbReference type="ARBA" id="ARBA00022840"/>
    </source>
</evidence>
<feature type="transmembrane region" description="Helical" evidence="9">
    <location>
        <begin position="260"/>
        <end position="285"/>
    </location>
</feature>
<organism evidence="11 12">
    <name type="scientific">Paenibacillus plantarum</name>
    <dbReference type="NCBI Taxonomy" id="2654975"/>
    <lineage>
        <taxon>Bacteria</taxon>
        <taxon>Bacillati</taxon>
        <taxon>Bacillota</taxon>
        <taxon>Bacilli</taxon>
        <taxon>Bacillales</taxon>
        <taxon>Paenibacillaceae</taxon>
        <taxon>Paenibacillus</taxon>
    </lineage>
</organism>
<keyword evidence="4" id="KW-0808">Transferase</keyword>
<evidence type="ECO:0000259" key="10">
    <source>
        <dbReference type="PROSITE" id="PS50109"/>
    </source>
</evidence>
<evidence type="ECO:0000256" key="8">
    <source>
        <dbReference type="ARBA" id="ARBA00023012"/>
    </source>
</evidence>
<keyword evidence="7" id="KW-0067">ATP-binding</keyword>
<evidence type="ECO:0000256" key="3">
    <source>
        <dbReference type="ARBA" id="ARBA00022553"/>
    </source>
</evidence>
<dbReference type="CDD" id="cd00075">
    <property type="entry name" value="HATPase"/>
    <property type="match status" value="1"/>
</dbReference>
<comment type="catalytic activity">
    <reaction evidence="1">
        <text>ATP + protein L-histidine = ADP + protein N-phospho-L-histidine.</text>
        <dbReference type="EC" id="2.7.13.3"/>
    </reaction>
</comment>
<evidence type="ECO:0000313" key="11">
    <source>
        <dbReference type="EMBL" id="NOU65543.1"/>
    </source>
</evidence>
<gene>
    <name evidence="11" type="ORF">GC096_16030</name>
</gene>
<accession>A0ABX1XC47</accession>
<evidence type="ECO:0000313" key="12">
    <source>
        <dbReference type="Proteomes" id="UP000653578"/>
    </source>
</evidence>
<dbReference type="InterPro" id="IPR003594">
    <property type="entry name" value="HATPase_dom"/>
</dbReference>
<dbReference type="Proteomes" id="UP000653578">
    <property type="component" value="Unassembled WGS sequence"/>
</dbReference>
<dbReference type="InterPro" id="IPR036097">
    <property type="entry name" value="HisK_dim/P_sf"/>
</dbReference>
<keyword evidence="8" id="KW-0902">Two-component regulatory system</keyword>
<keyword evidence="9" id="KW-0472">Membrane</keyword>
<evidence type="ECO:0000256" key="4">
    <source>
        <dbReference type="ARBA" id="ARBA00022679"/>
    </source>
</evidence>
<dbReference type="SUPFAM" id="SSF47384">
    <property type="entry name" value="Homodimeric domain of signal transducing histidine kinase"/>
    <property type="match status" value="1"/>
</dbReference>
<dbReference type="EMBL" id="WHNY01000047">
    <property type="protein sequence ID" value="NOU65543.1"/>
    <property type="molecule type" value="Genomic_DNA"/>
</dbReference>
<comment type="caution">
    <text evidence="11">The sequence shown here is derived from an EMBL/GenBank/DDBJ whole genome shotgun (WGS) entry which is preliminary data.</text>
</comment>
<sequence>MQRQVKLRTTSLGCAKGDKINIVSQSNRLHIIRLILVLLTAGLILQANPVQASSHEDQNQASRIAWEAYYFGNMTKGQLPSEWQPFSQMDSDRNGAHPGNELWLKANLSKKGISPGQLLVYSYLVKDFEITLFLDGQPVFKSEKLLPSGFISWRIISYENITGHEDQVLVARISPHQNLEGFEVWSGTSSSLALKLLRTEAPMWAGAIVLSLLSAVSLLLYFFNRSQTLFIYFAVFFASFAIDLTVMWGGWQFAFRSEALWVWGSLIHFNWYIGYASGILITYAIVGGKGSKWIRNLGYAVLVYAFVAVAGWLLFGEQAQLLFYRLFYDYVSTCLLLVLIVVLFLALKRRRNSEIMVFAIGNAFFVGGLVLGRAVSGQFGLFPTTRTLLTSHHALAQISWTFLGFGGVVICFGIIMGMRLMRMAQLRSTNKELAKVNGELIIANEKLSHIDQIRSNMYSEVSHELNTPITAIKGYVQLMLNGTIPAGETRYLQVIRDKSLVMERMIDDMLEIVRLENKHIQFEYELVPFGALFARLCSKVQMDMLEQGFTFSWVPMPEPYWPDRFTAIYADPMRVEQVFANLLSNARKFTAPGGTIRVEATMEELGAQPSAITIRIIDSGSGIEEGERESIFERYYRGKGAKTGAITGTGLGLPICREIMNAHGGAVGLERSSTQGSTFYIRFPLRYAHVREMEPEETT</sequence>
<dbReference type="Gene3D" id="3.30.565.10">
    <property type="entry name" value="Histidine kinase-like ATPase, C-terminal domain"/>
    <property type="match status" value="1"/>
</dbReference>
<dbReference type="Pfam" id="PF00512">
    <property type="entry name" value="HisKA"/>
    <property type="match status" value="1"/>
</dbReference>
<proteinExistence type="predicted"/>
<keyword evidence="12" id="KW-1185">Reference proteome</keyword>
<keyword evidence="6" id="KW-0418">Kinase</keyword>
<dbReference type="InterPro" id="IPR005467">
    <property type="entry name" value="His_kinase_dom"/>
</dbReference>
<feature type="transmembrane region" description="Helical" evidence="9">
    <location>
        <begin position="297"/>
        <end position="315"/>
    </location>
</feature>
<dbReference type="InterPro" id="IPR036890">
    <property type="entry name" value="HATPase_C_sf"/>
</dbReference>
<keyword evidence="9" id="KW-1133">Transmembrane helix</keyword>
<feature type="transmembrane region" description="Helical" evidence="9">
    <location>
        <begin position="395"/>
        <end position="418"/>
    </location>
</feature>
<dbReference type="SUPFAM" id="SSF55874">
    <property type="entry name" value="ATPase domain of HSP90 chaperone/DNA topoisomerase II/histidine kinase"/>
    <property type="match status" value="1"/>
</dbReference>
<dbReference type="InterPro" id="IPR004358">
    <property type="entry name" value="Sig_transdc_His_kin-like_C"/>
</dbReference>
<evidence type="ECO:0000256" key="5">
    <source>
        <dbReference type="ARBA" id="ARBA00022741"/>
    </source>
</evidence>